<keyword evidence="1" id="KW-0812">Transmembrane</keyword>
<dbReference type="InterPro" id="IPR059113">
    <property type="entry name" value="Znf_ribbon"/>
</dbReference>
<reference evidence="4" key="1">
    <citation type="submission" date="2018-03" db="EMBL/GenBank/DDBJ databases">
        <title>Genome sequencing of Melaminivora sp. strain SC2-7.</title>
        <authorList>
            <person name="Kim S.-J."/>
            <person name="Heo J."/>
            <person name="Ahn J.-H."/>
            <person name="Kwon S.-W."/>
        </authorList>
    </citation>
    <scope>NUCLEOTIDE SEQUENCE [LARGE SCALE GENOMIC DNA]</scope>
    <source>
        <strain evidence="4">SC2-7</strain>
    </source>
</reference>
<sequence length="78" mass="8418">MALIRCPECGREVSTQAAACPACGHPLQPQCGQPAWRSSHVWGRLAIVLGAWLVTPWLARLIVALAVCVVAYFLFTKG</sequence>
<evidence type="ECO:0000256" key="1">
    <source>
        <dbReference type="SAM" id="Phobius"/>
    </source>
</evidence>
<keyword evidence="1" id="KW-1133">Transmembrane helix</keyword>
<evidence type="ECO:0000259" key="2">
    <source>
        <dbReference type="Pfam" id="PF13248"/>
    </source>
</evidence>
<dbReference type="RefSeq" id="WP_106845756.1">
    <property type="nucleotide sequence ID" value="NZ_CP027792.1"/>
</dbReference>
<dbReference type="Proteomes" id="UP000241829">
    <property type="component" value="Chromosome"/>
</dbReference>
<gene>
    <name evidence="3" type="ORF">C7H73_05645</name>
</gene>
<keyword evidence="1" id="KW-0472">Membrane</keyword>
<proteinExistence type="predicted"/>
<organism evidence="3 4">
    <name type="scientific">Pulveribacter suum</name>
    <dbReference type="NCBI Taxonomy" id="2116657"/>
    <lineage>
        <taxon>Bacteria</taxon>
        <taxon>Pseudomonadati</taxon>
        <taxon>Pseudomonadota</taxon>
        <taxon>Betaproteobacteria</taxon>
        <taxon>Burkholderiales</taxon>
        <taxon>Comamonadaceae</taxon>
        <taxon>Pulveribacter</taxon>
    </lineage>
</organism>
<dbReference type="KEGG" id="melm:C7H73_05645"/>
<protein>
    <submittedName>
        <fullName evidence="3">Zinc ribbon domain-containing protein</fullName>
    </submittedName>
</protein>
<dbReference type="OrthoDB" id="9812349at2"/>
<dbReference type="EMBL" id="CP027792">
    <property type="protein sequence ID" value="AVP57199.1"/>
    <property type="molecule type" value="Genomic_DNA"/>
</dbReference>
<feature type="domain" description="Putative zinc-ribbon" evidence="2">
    <location>
        <begin position="4"/>
        <end position="27"/>
    </location>
</feature>
<name>A0A2P1NJE4_9BURK</name>
<evidence type="ECO:0000313" key="3">
    <source>
        <dbReference type="EMBL" id="AVP57199.1"/>
    </source>
</evidence>
<keyword evidence="4" id="KW-1185">Reference proteome</keyword>
<dbReference type="Pfam" id="PF13248">
    <property type="entry name" value="Zn_ribbon_3"/>
    <property type="match status" value="1"/>
</dbReference>
<accession>A0A2P1NJE4</accession>
<evidence type="ECO:0000313" key="4">
    <source>
        <dbReference type="Proteomes" id="UP000241829"/>
    </source>
</evidence>
<feature type="transmembrane region" description="Helical" evidence="1">
    <location>
        <begin position="57"/>
        <end position="75"/>
    </location>
</feature>
<dbReference type="AlphaFoldDB" id="A0A2P1NJE4"/>